<dbReference type="InterPro" id="IPR007197">
    <property type="entry name" value="rSAM"/>
</dbReference>
<evidence type="ECO:0000256" key="2">
    <source>
        <dbReference type="ARBA" id="ARBA00022691"/>
    </source>
</evidence>
<dbReference type="GO" id="GO:0005737">
    <property type="term" value="C:cytoplasm"/>
    <property type="evidence" value="ECO:0007669"/>
    <property type="project" value="TreeGrafter"/>
</dbReference>
<keyword evidence="4" id="KW-0408">Iron</keyword>
<dbReference type="AlphaFoldDB" id="A0A8I1IZS2"/>
<name>A0A8I1IZS2_PAEPO</name>
<evidence type="ECO:0000256" key="5">
    <source>
        <dbReference type="ARBA" id="ARBA00023014"/>
    </source>
</evidence>
<dbReference type="GO" id="GO:0003824">
    <property type="term" value="F:catalytic activity"/>
    <property type="evidence" value="ECO:0007669"/>
    <property type="project" value="InterPro"/>
</dbReference>
<gene>
    <name evidence="7" type="ORF">JDW19_21520</name>
</gene>
<evidence type="ECO:0000256" key="1">
    <source>
        <dbReference type="ARBA" id="ARBA00017228"/>
    </source>
</evidence>
<dbReference type="SFLD" id="SFLDG01065">
    <property type="entry name" value="anaerobic_coproporphyrinogen-I"/>
    <property type="match status" value="1"/>
</dbReference>
<accession>A0A8I1IZS2</accession>
<dbReference type="InterPro" id="IPR006638">
    <property type="entry name" value="Elp3/MiaA/NifB-like_rSAM"/>
</dbReference>
<dbReference type="InterPro" id="IPR034505">
    <property type="entry name" value="Coproporphyrinogen-III_oxidase"/>
</dbReference>
<evidence type="ECO:0000256" key="3">
    <source>
        <dbReference type="ARBA" id="ARBA00022723"/>
    </source>
</evidence>
<dbReference type="GO" id="GO:0051539">
    <property type="term" value="F:4 iron, 4 sulfur cluster binding"/>
    <property type="evidence" value="ECO:0007669"/>
    <property type="project" value="TreeGrafter"/>
</dbReference>
<dbReference type="CDD" id="cd01335">
    <property type="entry name" value="Radical_SAM"/>
    <property type="match status" value="1"/>
</dbReference>
<reference evidence="7" key="1">
    <citation type="submission" date="2020-12" db="EMBL/GenBank/DDBJ databases">
        <title>Paenibacillus polymyxa LMG 27872: a double-edged sword.</title>
        <authorList>
            <person name="Langendries S."/>
            <person name="Garcia Mendez S."/>
            <person name="Beirinckx S."/>
            <person name="Viaene T."/>
            <person name="Baeyen S."/>
            <person name="Goeminne G."/>
            <person name="Willems A."/>
            <person name="Debode J."/>
            <person name="Goormachtig S."/>
        </authorList>
    </citation>
    <scope>NUCLEOTIDE SEQUENCE</scope>
    <source>
        <strain evidence="7">LMG 27872</strain>
    </source>
</reference>
<protein>
    <recommendedName>
        <fullName evidence="1">Heme chaperone HemW</fullName>
    </recommendedName>
</protein>
<dbReference type="PANTHER" id="PTHR13932:SF5">
    <property type="entry name" value="RADICAL S-ADENOSYL METHIONINE DOMAIN-CONTAINING PROTEIN 1, MITOCHONDRIAL"/>
    <property type="match status" value="1"/>
</dbReference>
<evidence type="ECO:0000313" key="7">
    <source>
        <dbReference type="EMBL" id="MBM0635690.1"/>
    </source>
</evidence>
<dbReference type="Proteomes" id="UP000650605">
    <property type="component" value="Unassembled WGS sequence"/>
</dbReference>
<keyword evidence="2" id="KW-0949">S-adenosyl-L-methionine</keyword>
<dbReference type="GO" id="GO:0006779">
    <property type="term" value="P:porphyrin-containing compound biosynthetic process"/>
    <property type="evidence" value="ECO:0007669"/>
    <property type="project" value="TreeGrafter"/>
</dbReference>
<keyword evidence="5" id="KW-0411">Iron-sulfur</keyword>
<dbReference type="GO" id="GO:0046872">
    <property type="term" value="F:metal ion binding"/>
    <property type="evidence" value="ECO:0007669"/>
    <property type="project" value="UniProtKB-KW"/>
</dbReference>
<dbReference type="SUPFAM" id="SSF102114">
    <property type="entry name" value="Radical SAM enzymes"/>
    <property type="match status" value="1"/>
</dbReference>
<dbReference type="SMART" id="SM00729">
    <property type="entry name" value="Elp3"/>
    <property type="match status" value="1"/>
</dbReference>
<sequence length="467" mass="54965">MNQAKEVIFSNRVTDVWDYPKLSIYNNEKERDPNYFAFLSTDNKSFTRDMRLYVHIPFCQSFCSFCQFYKEPCNNEEMMRQYVDAVVKELQFYAGTRYMSDATVSSIYFGGGDPSCLKYEYFEQIMAAIKRDFRVTSDVSITVEGNVKFLLDRHRLAMYMEHKVSRISFGVQTFNESIRKKLLLKPSLTDIHHLIGLFKDFHFSNYTFDLMYNLPDQTIDDLASDIEQAIQLDPHFIDFFNLNIYPNTRFYETVYQKDVFKLKPSKANEYRMVKHIHEDMTRRGYDRVCSVTYSRREREPHFGLKQFLQGSDMLGIGASARSFLYNKSYRNVCSVQQYIGLVEENRLPVETGLSLGEEEISTRRIVLFPTLLRMKQEDLPDRTDFLDKINILIRSGYLEEDEDYIRLTVEGGNWVGNIQKFLYEDKWRETEFSTFLTSVKAGKSAYNQDLMGVRKSIARTEKEGLSQ</sequence>
<dbReference type="InterPro" id="IPR058240">
    <property type="entry name" value="rSAM_sf"/>
</dbReference>
<comment type="caution">
    <text evidence="7">The sequence shown here is derived from an EMBL/GenBank/DDBJ whole genome shotgun (WGS) entry which is preliminary data.</text>
</comment>
<dbReference type="RefSeq" id="WP_165150137.1">
    <property type="nucleotide sequence ID" value="NZ_JAEHFQ010000014.1"/>
</dbReference>
<keyword evidence="3" id="KW-0479">Metal-binding</keyword>
<dbReference type="InterPro" id="IPR013785">
    <property type="entry name" value="Aldolase_TIM"/>
</dbReference>
<evidence type="ECO:0000256" key="4">
    <source>
        <dbReference type="ARBA" id="ARBA00023004"/>
    </source>
</evidence>
<evidence type="ECO:0000259" key="6">
    <source>
        <dbReference type="PROSITE" id="PS51918"/>
    </source>
</evidence>
<dbReference type="Gene3D" id="3.20.20.70">
    <property type="entry name" value="Aldolase class I"/>
    <property type="match status" value="1"/>
</dbReference>
<dbReference type="SFLD" id="SFLDG01082">
    <property type="entry name" value="B12-binding_domain_containing"/>
    <property type="match status" value="1"/>
</dbReference>
<dbReference type="EMBL" id="JAEHFQ010000014">
    <property type="protein sequence ID" value="MBM0635690.1"/>
    <property type="molecule type" value="Genomic_DNA"/>
</dbReference>
<dbReference type="PROSITE" id="PS51918">
    <property type="entry name" value="RADICAL_SAM"/>
    <property type="match status" value="1"/>
</dbReference>
<proteinExistence type="predicted"/>
<evidence type="ECO:0000313" key="8">
    <source>
        <dbReference type="Proteomes" id="UP000650605"/>
    </source>
</evidence>
<dbReference type="Pfam" id="PF04055">
    <property type="entry name" value="Radical_SAM"/>
    <property type="match status" value="1"/>
</dbReference>
<dbReference type="SFLD" id="SFLDS00029">
    <property type="entry name" value="Radical_SAM"/>
    <property type="match status" value="1"/>
</dbReference>
<organism evidence="7 8">
    <name type="scientific">Paenibacillus polymyxa</name>
    <name type="common">Bacillus polymyxa</name>
    <dbReference type="NCBI Taxonomy" id="1406"/>
    <lineage>
        <taxon>Bacteria</taxon>
        <taxon>Bacillati</taxon>
        <taxon>Bacillota</taxon>
        <taxon>Bacilli</taxon>
        <taxon>Bacillales</taxon>
        <taxon>Paenibacillaceae</taxon>
        <taxon>Paenibacillus</taxon>
    </lineage>
</organism>
<feature type="domain" description="Radical SAM core" evidence="6">
    <location>
        <begin position="42"/>
        <end position="283"/>
    </location>
</feature>
<dbReference type="PANTHER" id="PTHR13932">
    <property type="entry name" value="COPROPORPHYRINIGEN III OXIDASE"/>
    <property type="match status" value="1"/>
</dbReference>